<protein>
    <submittedName>
        <fullName evidence="4">Protein required for the initiation of cell division</fullName>
    </submittedName>
</protein>
<dbReference type="GO" id="GO:0051301">
    <property type="term" value="P:cell division"/>
    <property type="evidence" value="ECO:0007669"/>
    <property type="project" value="UniProtKB-KW"/>
</dbReference>
<dbReference type="Proteomes" id="UP001597104">
    <property type="component" value="Unassembled WGS sequence"/>
</dbReference>
<feature type="coiled-coil region" evidence="1">
    <location>
        <begin position="84"/>
        <end position="111"/>
    </location>
</feature>
<gene>
    <name evidence="4" type="ORF">ACFQZ7_09320</name>
</gene>
<feature type="region of interest" description="Disordered" evidence="2">
    <location>
        <begin position="1"/>
        <end position="26"/>
    </location>
</feature>
<keyword evidence="4" id="KW-0132">Cell division</keyword>
<dbReference type="RefSeq" id="WP_137637756.1">
    <property type="nucleotide sequence ID" value="NZ_BJDN01000012.1"/>
</dbReference>
<keyword evidence="3" id="KW-0812">Transmembrane</keyword>
<evidence type="ECO:0000256" key="1">
    <source>
        <dbReference type="SAM" id="Coils"/>
    </source>
</evidence>
<feature type="transmembrane region" description="Helical" evidence="3">
    <location>
        <begin position="61"/>
        <end position="82"/>
    </location>
</feature>
<evidence type="ECO:0000313" key="5">
    <source>
        <dbReference type="Proteomes" id="UP001597104"/>
    </source>
</evidence>
<keyword evidence="5" id="KW-1185">Reference proteome</keyword>
<sequence>MADESAARDYSLLAEPVTPSTPKPEIHIKTPVAAPTTTIDPVTQPQAIPAGRVAVSAFEKILLMVTGIVAVGLATIIVSTQISVASAQRSLQDVEQTITAVQAKNSDAKQTINEIMQSSHLNTVAAKDGLTFNEANVRNVGK</sequence>
<keyword evidence="1" id="KW-0175">Coiled coil</keyword>
<evidence type="ECO:0000256" key="3">
    <source>
        <dbReference type="SAM" id="Phobius"/>
    </source>
</evidence>
<keyword evidence="3" id="KW-1133">Transmembrane helix</keyword>
<dbReference type="EMBL" id="JBHTIO010000043">
    <property type="protein sequence ID" value="MFD0897920.1"/>
    <property type="molecule type" value="Genomic_DNA"/>
</dbReference>
<name>A0ABW3EDW3_9LACO</name>
<evidence type="ECO:0000313" key="4">
    <source>
        <dbReference type="EMBL" id="MFD0897920.1"/>
    </source>
</evidence>
<proteinExistence type="predicted"/>
<keyword evidence="3" id="KW-0472">Membrane</keyword>
<keyword evidence="4" id="KW-0131">Cell cycle</keyword>
<evidence type="ECO:0000256" key="2">
    <source>
        <dbReference type="SAM" id="MobiDB-lite"/>
    </source>
</evidence>
<comment type="caution">
    <text evidence="4">The sequence shown here is derived from an EMBL/GenBank/DDBJ whole genome shotgun (WGS) entry which is preliminary data.</text>
</comment>
<accession>A0ABW3EDW3</accession>
<organism evidence="4 5">
    <name type="scientific">Loigolactobacillus binensis</name>
    <dbReference type="NCBI Taxonomy" id="2559922"/>
    <lineage>
        <taxon>Bacteria</taxon>
        <taxon>Bacillati</taxon>
        <taxon>Bacillota</taxon>
        <taxon>Bacilli</taxon>
        <taxon>Lactobacillales</taxon>
        <taxon>Lactobacillaceae</taxon>
        <taxon>Loigolactobacillus</taxon>
    </lineage>
</organism>
<reference evidence="5" key="1">
    <citation type="journal article" date="2019" name="Int. J. Syst. Evol. Microbiol.">
        <title>The Global Catalogue of Microorganisms (GCM) 10K type strain sequencing project: providing services to taxonomists for standard genome sequencing and annotation.</title>
        <authorList>
            <consortium name="The Broad Institute Genomics Platform"/>
            <consortium name="The Broad Institute Genome Sequencing Center for Infectious Disease"/>
            <person name="Wu L."/>
            <person name="Ma J."/>
        </authorList>
    </citation>
    <scope>NUCLEOTIDE SEQUENCE [LARGE SCALE GENOMIC DNA]</scope>
    <source>
        <strain evidence="5">CCM 8925</strain>
    </source>
</reference>